<name>A0A5B8MGG7_9CHLO</name>
<evidence type="ECO:0000313" key="6">
    <source>
        <dbReference type="EMBL" id="QDZ19431.1"/>
    </source>
</evidence>
<protein>
    <submittedName>
        <fullName evidence="6">Inositol polyphosphate phosphatase</fullName>
    </submittedName>
</protein>
<feature type="region of interest" description="Disordered" evidence="2">
    <location>
        <begin position="1"/>
        <end position="23"/>
    </location>
</feature>
<reference evidence="6 7" key="1">
    <citation type="submission" date="2018-07" db="EMBL/GenBank/DDBJ databases">
        <title>The complete nuclear genome of the prasinophyte Chloropicon primus (CCMP1205).</title>
        <authorList>
            <person name="Pombert J.-F."/>
            <person name="Otis C."/>
            <person name="Turmel M."/>
            <person name="Lemieux C."/>
        </authorList>
    </citation>
    <scope>NUCLEOTIDE SEQUENCE [LARGE SCALE GENOMIC DNA]</scope>
    <source>
        <strain evidence="6 7">CCMP1205</strain>
    </source>
</reference>
<keyword evidence="3" id="KW-1133">Transmembrane helix</keyword>
<dbReference type="SUPFAM" id="SSF56219">
    <property type="entry name" value="DNase I-like"/>
    <property type="match status" value="1"/>
</dbReference>
<keyword evidence="3" id="KW-0812">Transmembrane</keyword>
<feature type="transmembrane region" description="Helical" evidence="3">
    <location>
        <begin position="209"/>
        <end position="228"/>
    </location>
</feature>
<evidence type="ECO:0000313" key="7">
    <source>
        <dbReference type="Proteomes" id="UP000316726"/>
    </source>
</evidence>
<comment type="similarity">
    <text evidence="1">Belongs to the inositol polyphosphate 5-phosphatase family.</text>
</comment>
<dbReference type="InterPro" id="IPR000300">
    <property type="entry name" value="IPPc"/>
</dbReference>
<dbReference type="SMART" id="SM00128">
    <property type="entry name" value="IPPc"/>
    <property type="match status" value="1"/>
</dbReference>
<dbReference type="InterPro" id="IPR036691">
    <property type="entry name" value="Endo/exonu/phosph_ase_sf"/>
</dbReference>
<dbReference type="OrthoDB" id="62798at2759"/>
<dbReference type="STRING" id="1764295.A0A5B8MGG7"/>
<gene>
    <name evidence="6" type="ORF">A3770_02p19490</name>
    <name evidence="5" type="ORF">CPRI1469_LOCUS4435</name>
</gene>
<dbReference type="GO" id="GO:0046856">
    <property type="term" value="P:phosphatidylinositol dephosphorylation"/>
    <property type="evidence" value="ECO:0007669"/>
    <property type="project" value="InterPro"/>
</dbReference>
<keyword evidence="3" id="KW-0472">Membrane</keyword>
<feature type="compositionally biased region" description="Polar residues" evidence="2">
    <location>
        <begin position="1"/>
        <end position="10"/>
    </location>
</feature>
<dbReference type="InterPro" id="IPR046985">
    <property type="entry name" value="IP5"/>
</dbReference>
<proteinExistence type="inferred from homology"/>
<feature type="domain" description="Inositol polyphosphate-related phosphatase" evidence="4">
    <location>
        <begin position="326"/>
        <end position="616"/>
    </location>
</feature>
<evidence type="ECO:0000256" key="3">
    <source>
        <dbReference type="SAM" id="Phobius"/>
    </source>
</evidence>
<keyword evidence="7" id="KW-1185">Reference proteome</keyword>
<dbReference type="EMBL" id="CP031035">
    <property type="protein sequence ID" value="QDZ19431.1"/>
    <property type="molecule type" value="Genomic_DNA"/>
</dbReference>
<evidence type="ECO:0000259" key="4">
    <source>
        <dbReference type="SMART" id="SM00128"/>
    </source>
</evidence>
<organism evidence="6 7">
    <name type="scientific">Chloropicon primus</name>
    <dbReference type="NCBI Taxonomy" id="1764295"/>
    <lineage>
        <taxon>Eukaryota</taxon>
        <taxon>Viridiplantae</taxon>
        <taxon>Chlorophyta</taxon>
        <taxon>Chloropicophyceae</taxon>
        <taxon>Chloropicales</taxon>
        <taxon>Chloropicaceae</taxon>
        <taxon>Chloropicon</taxon>
    </lineage>
</organism>
<dbReference type="AlphaFoldDB" id="A0A5B8MGG7"/>
<evidence type="ECO:0000313" key="5">
    <source>
        <dbReference type="EMBL" id="CAD9715580.1"/>
    </source>
</evidence>
<accession>A0A5B8MGG7</accession>
<dbReference type="GO" id="GO:0004439">
    <property type="term" value="F:phosphatidylinositol-4,5-bisphosphate 5-phosphatase activity"/>
    <property type="evidence" value="ECO:0007669"/>
    <property type="project" value="TreeGrafter"/>
</dbReference>
<dbReference type="PANTHER" id="PTHR11200">
    <property type="entry name" value="INOSITOL 5-PHOSPHATASE"/>
    <property type="match status" value="1"/>
</dbReference>
<evidence type="ECO:0000256" key="2">
    <source>
        <dbReference type="SAM" id="MobiDB-lite"/>
    </source>
</evidence>
<dbReference type="EMBL" id="HBHL01006928">
    <property type="protein sequence ID" value="CAD9715580.1"/>
    <property type="molecule type" value="Transcribed_RNA"/>
</dbReference>
<dbReference type="Gene3D" id="3.60.10.10">
    <property type="entry name" value="Endonuclease/exonuclease/phosphatase"/>
    <property type="match status" value="1"/>
</dbReference>
<dbReference type="Pfam" id="PF22669">
    <property type="entry name" value="Exo_endo_phos2"/>
    <property type="match status" value="1"/>
</dbReference>
<sequence>MTKAVTTGAQNGKEEGGGTTRLRTLSENCEEREGGNGEDLELVVVSRGSGASGDSDRSLGLEKNVSLFSDCSTSSIPGVLRTPKSSRQISATGLSQKSGTPEVKFFTSKRAKDESSKGKQRWREPFRMVKRGFRHVVLFKWLPKHMRKRLTIPILMTFWITMVIGVGLVYNIVLYIDSRSIPETQEVPGTCTRELKEIEDREKSADRLFIVNATYITFSSLLTIFIVMEVTGSLRYLGKALNKVVLKKDLTSIMKTLRLATDNATAETETVMQPIHSLVNQALQYRKRAEKAEARWAVNVRRVEMLKALIEAEKGPQNLPSISSQLDLTIFVSSWNVGNQKPSQSLTSWLGGASMCDIVVVGVQECSYGVGCGNHFQDLLSTEMGTDFVLMEHACLLDNLSDIAAIRIYFFVRKKHAPWVKDIVKQDVKRGVKVILNKGAVAIAAMVYGIRLCFINAHFQAHQNRVEERNLDFKVISEKMAGKLGDPGHHVVWFMGDLNYRIDQPHQVVVDHIQRVREGQEDWSILSEHDQLRKNRAAGLCFSGYTEPGITFMPTYKLNEDRSGYDLKRTPAWCDRILYKSNLVLLELGYTSDCFLSTSDHHPIMAVFRLPVFEGQRAAERVTICGDDA</sequence>
<reference evidence="5" key="2">
    <citation type="submission" date="2021-01" db="EMBL/GenBank/DDBJ databases">
        <authorList>
            <person name="Corre E."/>
            <person name="Pelletier E."/>
            <person name="Niang G."/>
            <person name="Scheremetjew M."/>
            <person name="Finn R."/>
            <person name="Kale V."/>
            <person name="Holt S."/>
            <person name="Cochrane G."/>
            <person name="Meng A."/>
            <person name="Brown T."/>
            <person name="Cohen L."/>
        </authorList>
    </citation>
    <scope>NUCLEOTIDE SEQUENCE</scope>
    <source>
        <strain evidence="5">CCMP1205</strain>
    </source>
</reference>
<dbReference type="Proteomes" id="UP000316726">
    <property type="component" value="Chromosome 2"/>
</dbReference>
<feature type="transmembrane region" description="Helical" evidence="3">
    <location>
        <begin position="150"/>
        <end position="176"/>
    </location>
</feature>
<evidence type="ECO:0000256" key="1">
    <source>
        <dbReference type="ARBA" id="ARBA00010768"/>
    </source>
</evidence>